<evidence type="ECO:0000313" key="2">
    <source>
        <dbReference type="EMBL" id="AVP57742.1"/>
    </source>
</evidence>
<reference evidence="3" key="1">
    <citation type="submission" date="2018-03" db="EMBL/GenBank/DDBJ databases">
        <title>Genome sequencing of Melaminivora sp. strain SC2-7.</title>
        <authorList>
            <person name="Kim S.-J."/>
            <person name="Heo J."/>
            <person name="Ahn J.-H."/>
            <person name="Kwon S.-W."/>
        </authorList>
    </citation>
    <scope>NUCLEOTIDE SEQUENCE [LARGE SCALE GENOMIC DNA]</scope>
    <source>
        <strain evidence="3">SC2-7</strain>
    </source>
</reference>
<dbReference type="EMBL" id="CP027792">
    <property type="protein sequence ID" value="AVP57742.1"/>
    <property type="molecule type" value="Genomic_DNA"/>
</dbReference>
<keyword evidence="3" id="KW-1185">Reference proteome</keyword>
<gene>
    <name evidence="2" type="ORF">C7H73_08765</name>
</gene>
<sequence>MNCHTSIRGTAMALACLLVVASQTASAAPGEDPIALEKKVNVQMQPLPTAARSSYIYYEQGIPAWQQARITRYVAKAFSSDTTGIYTEKDVVHAVDTKGSQVVCSQSVGSNVAAAGSAKGSPGVKTTGDQVVVLRGDLVNICW</sequence>
<protein>
    <submittedName>
        <fullName evidence="2">Uncharacterized protein</fullName>
    </submittedName>
</protein>
<accession>A0A2P1NL16</accession>
<dbReference type="KEGG" id="melm:C7H73_08765"/>
<name>A0A2P1NL16_9BURK</name>
<proteinExistence type="predicted"/>
<dbReference type="RefSeq" id="WP_106846294.1">
    <property type="nucleotide sequence ID" value="NZ_CP027792.1"/>
</dbReference>
<keyword evidence="1" id="KW-0732">Signal</keyword>
<organism evidence="2 3">
    <name type="scientific">Pulveribacter suum</name>
    <dbReference type="NCBI Taxonomy" id="2116657"/>
    <lineage>
        <taxon>Bacteria</taxon>
        <taxon>Pseudomonadati</taxon>
        <taxon>Pseudomonadota</taxon>
        <taxon>Betaproteobacteria</taxon>
        <taxon>Burkholderiales</taxon>
        <taxon>Comamonadaceae</taxon>
        <taxon>Pulveribacter</taxon>
    </lineage>
</organism>
<feature type="signal peptide" evidence="1">
    <location>
        <begin position="1"/>
        <end position="27"/>
    </location>
</feature>
<evidence type="ECO:0000256" key="1">
    <source>
        <dbReference type="SAM" id="SignalP"/>
    </source>
</evidence>
<evidence type="ECO:0000313" key="3">
    <source>
        <dbReference type="Proteomes" id="UP000241829"/>
    </source>
</evidence>
<dbReference type="OrthoDB" id="8909104at2"/>
<dbReference type="AlphaFoldDB" id="A0A2P1NL16"/>
<feature type="chain" id="PRO_5015185367" evidence="1">
    <location>
        <begin position="28"/>
        <end position="143"/>
    </location>
</feature>
<dbReference type="Proteomes" id="UP000241829">
    <property type="component" value="Chromosome"/>
</dbReference>